<keyword evidence="2" id="KW-0732">Signal</keyword>
<protein>
    <recommendedName>
        <fullName evidence="5">Secreted protein</fullName>
    </recommendedName>
</protein>
<feature type="chain" id="PRO_5045393741" description="Secreted protein" evidence="2">
    <location>
        <begin position="28"/>
        <end position="181"/>
    </location>
</feature>
<comment type="caution">
    <text evidence="3">The sequence shown here is derived from an EMBL/GenBank/DDBJ whole genome shotgun (WGS) entry which is preliminary data.</text>
</comment>
<name>A0ABQ1ADV0_ASPLE</name>
<dbReference type="Proteomes" id="UP000465220">
    <property type="component" value="Unassembled WGS sequence"/>
</dbReference>
<feature type="compositionally biased region" description="Basic residues" evidence="1">
    <location>
        <begin position="133"/>
        <end position="142"/>
    </location>
</feature>
<gene>
    <name evidence="3" type="ORF">IFM60648_05551</name>
</gene>
<accession>A0ABQ1ADV0</accession>
<evidence type="ECO:0008006" key="5">
    <source>
        <dbReference type="Google" id="ProtNLM"/>
    </source>
</evidence>
<sequence>MQYFLLSGLQLCFSGLLFFALSTQAGSETETQVVFGIDPGTGVKARYVEHIAREPSKIPRLELSVRVGRLNAGLQPTGHYRGGSRVEDPPAESVEDEQDNDEKAEELIKIDVFTTQSSARRSRAAASTAFTHAHGRRGHPTSRGRTASRAGRRGVEVYGSIESLERFRLHQKVFNNVLYQR</sequence>
<feature type="region of interest" description="Disordered" evidence="1">
    <location>
        <begin position="74"/>
        <end position="101"/>
    </location>
</feature>
<feature type="compositionally biased region" description="Acidic residues" evidence="1">
    <location>
        <begin position="89"/>
        <end position="101"/>
    </location>
</feature>
<evidence type="ECO:0000256" key="1">
    <source>
        <dbReference type="SAM" id="MobiDB-lite"/>
    </source>
</evidence>
<evidence type="ECO:0000313" key="3">
    <source>
        <dbReference type="EMBL" id="GFF79746.1"/>
    </source>
</evidence>
<keyword evidence="4" id="KW-1185">Reference proteome</keyword>
<proteinExistence type="predicted"/>
<organism evidence="3 4">
    <name type="scientific">Aspergillus lentulus</name>
    <dbReference type="NCBI Taxonomy" id="293939"/>
    <lineage>
        <taxon>Eukaryota</taxon>
        <taxon>Fungi</taxon>
        <taxon>Dikarya</taxon>
        <taxon>Ascomycota</taxon>
        <taxon>Pezizomycotina</taxon>
        <taxon>Eurotiomycetes</taxon>
        <taxon>Eurotiomycetidae</taxon>
        <taxon>Eurotiales</taxon>
        <taxon>Aspergillaceae</taxon>
        <taxon>Aspergillus</taxon>
        <taxon>Aspergillus subgen. Fumigati</taxon>
    </lineage>
</organism>
<evidence type="ECO:0000313" key="4">
    <source>
        <dbReference type="Proteomes" id="UP000465220"/>
    </source>
</evidence>
<reference evidence="3 4" key="1">
    <citation type="submission" date="2020-01" db="EMBL/GenBank/DDBJ databases">
        <title>Draft genome sequence of Aspergillus lentulus IFM 60648.</title>
        <authorList>
            <person name="Takahashi H."/>
            <person name="Yaguchi T."/>
        </authorList>
    </citation>
    <scope>NUCLEOTIDE SEQUENCE [LARGE SCALE GENOMIC DNA]</scope>
    <source>
        <strain evidence="3 4">IFM 60648</strain>
    </source>
</reference>
<feature type="region of interest" description="Disordered" evidence="1">
    <location>
        <begin position="121"/>
        <end position="151"/>
    </location>
</feature>
<feature type="signal peptide" evidence="2">
    <location>
        <begin position="1"/>
        <end position="27"/>
    </location>
</feature>
<dbReference type="EMBL" id="BLKI01000029">
    <property type="protein sequence ID" value="GFF79746.1"/>
    <property type="molecule type" value="Genomic_DNA"/>
</dbReference>
<evidence type="ECO:0000256" key="2">
    <source>
        <dbReference type="SAM" id="SignalP"/>
    </source>
</evidence>